<dbReference type="AlphaFoldDB" id="A0A090VC94"/>
<reference evidence="2 3" key="1">
    <citation type="journal article" date="2014" name="Genome Announc.">
        <title>Draft Genome Sequences of Marine Flavobacterium Algibacter lectus Strains SS8 and NR4.</title>
        <authorList>
            <person name="Takatani N."/>
            <person name="Nakanishi M."/>
            <person name="Meirelles P."/>
            <person name="Mino S."/>
            <person name="Suda W."/>
            <person name="Oshima K."/>
            <person name="Hattori M."/>
            <person name="Ohkuma M."/>
            <person name="Hosokawa M."/>
            <person name="Miyashita K."/>
            <person name="Thompson F.L."/>
            <person name="Niwa A."/>
            <person name="Sawabe T."/>
            <person name="Sawabe T."/>
        </authorList>
    </citation>
    <scope>NUCLEOTIDE SEQUENCE [LARGE SCALE GENOMIC DNA]</scope>
    <source>
        <strain evidence="2 3">JCM 19300</strain>
    </source>
</reference>
<organism evidence="2 3">
    <name type="scientific">Algibacter lectus</name>
    <dbReference type="NCBI Taxonomy" id="221126"/>
    <lineage>
        <taxon>Bacteria</taxon>
        <taxon>Pseudomonadati</taxon>
        <taxon>Bacteroidota</taxon>
        <taxon>Flavobacteriia</taxon>
        <taxon>Flavobacteriales</taxon>
        <taxon>Flavobacteriaceae</taxon>
        <taxon>Algibacter</taxon>
    </lineage>
</organism>
<dbReference type="EMBL" id="BBNQ01000006">
    <property type="protein sequence ID" value="GAL62420.1"/>
    <property type="molecule type" value="Genomic_DNA"/>
</dbReference>
<proteinExistence type="predicted"/>
<feature type="signal peptide" evidence="1">
    <location>
        <begin position="1"/>
        <end position="19"/>
    </location>
</feature>
<name>A0A090VC94_9FLAO</name>
<comment type="caution">
    <text evidence="2">The sequence shown here is derived from an EMBL/GenBank/DDBJ whole genome shotgun (WGS) entry which is preliminary data.</text>
</comment>
<evidence type="ECO:0000256" key="1">
    <source>
        <dbReference type="SAM" id="SignalP"/>
    </source>
</evidence>
<evidence type="ECO:0000313" key="2">
    <source>
        <dbReference type="EMBL" id="GAL62420.1"/>
    </source>
</evidence>
<dbReference type="OrthoDB" id="1113890at2"/>
<dbReference type="RefSeq" id="WP_042504294.1">
    <property type="nucleotide sequence ID" value="NZ_BBNQ01000006.1"/>
</dbReference>
<keyword evidence="1" id="KW-0732">Signal</keyword>
<feature type="chain" id="PRO_5001865397" evidence="1">
    <location>
        <begin position="20"/>
        <end position="405"/>
    </location>
</feature>
<dbReference type="Proteomes" id="UP000029644">
    <property type="component" value="Unassembled WGS sequence"/>
</dbReference>
<accession>A0A090VC94</accession>
<evidence type="ECO:0000313" key="3">
    <source>
        <dbReference type="Proteomes" id="UP000029644"/>
    </source>
</evidence>
<gene>
    <name evidence="2" type="ORF">JCM19300_2473</name>
</gene>
<protein>
    <submittedName>
        <fullName evidence="2">Uncharacterized protein</fullName>
    </submittedName>
</protein>
<sequence>MNKAIILIICFLGSSILKAQQNDSIVFKNGIDSPNQLATHHFGMFSSRISTNFKFHAPKRNTFSFNISNGNTFHPFVEAYLPKDPETRTQLSQVKWHDRPFYFIDQETTPADYVNIVVDAVIKEFRASLSLALSKHHELSISLRSHLITKGKYPFSPFTSDESIEWFHSNIAGGEDPYGRRYYGLNKVDFKYTDRNGKVLEFENNDFFIGGIELNHYYYPEFLINKSRNIFINFGSHLGLNTSKYNSAIDLGVSANAVKYIKLKNQYELNIALGANLLRKNIIDFKDNVDLGNNPFLATTESTVEITKYTKKGNYNAFSINYQLQSRYNKKDEAGYYKLIGKWQEINGGWQHGVSTLYKTLTNWNFTYTYGMPDMQLAFYVKEDFLVNNAPDFQTGFNIKIPVLN</sequence>